<protein>
    <submittedName>
        <fullName evidence="3">Uncharacterized protein</fullName>
    </submittedName>
</protein>
<keyword evidence="1" id="KW-0472">Membrane</keyword>
<feature type="transmembrane region" description="Helical" evidence="1">
    <location>
        <begin position="109"/>
        <end position="126"/>
    </location>
</feature>
<keyword evidence="1" id="KW-1133">Transmembrane helix</keyword>
<proteinExistence type="predicted"/>
<dbReference type="AlphaFoldDB" id="A0A0K0FP79"/>
<sequence>MIKILSLRFLRNDKYKIRFNIINYKSSEYLLSSKSKSLSPKFESNGILQENVQKRINALEESIKQITAEEMSQIRGKISSISETLTLALFGIKTSIQEKSKSFNESYKLLVYAIVLTWIILIIFVPKKCFNCINGSQDLRRIDVPSYQFQLPYHDNRG</sequence>
<reference evidence="2" key="1">
    <citation type="submission" date="2014-07" db="EMBL/GenBank/DDBJ databases">
        <authorList>
            <person name="Martin A.A"/>
            <person name="De Silva N."/>
        </authorList>
    </citation>
    <scope>NUCLEOTIDE SEQUENCE</scope>
</reference>
<evidence type="ECO:0000313" key="2">
    <source>
        <dbReference type="Proteomes" id="UP000035680"/>
    </source>
</evidence>
<evidence type="ECO:0000256" key="1">
    <source>
        <dbReference type="SAM" id="Phobius"/>
    </source>
</evidence>
<keyword evidence="2" id="KW-1185">Reference proteome</keyword>
<organism evidence="2 3">
    <name type="scientific">Strongyloides venezuelensis</name>
    <name type="common">Threadworm</name>
    <dbReference type="NCBI Taxonomy" id="75913"/>
    <lineage>
        <taxon>Eukaryota</taxon>
        <taxon>Metazoa</taxon>
        <taxon>Ecdysozoa</taxon>
        <taxon>Nematoda</taxon>
        <taxon>Chromadorea</taxon>
        <taxon>Rhabditida</taxon>
        <taxon>Tylenchina</taxon>
        <taxon>Panagrolaimomorpha</taxon>
        <taxon>Strongyloidoidea</taxon>
        <taxon>Strongyloididae</taxon>
        <taxon>Strongyloides</taxon>
    </lineage>
</organism>
<evidence type="ECO:0000313" key="3">
    <source>
        <dbReference type="WBParaSite" id="SVE_1093100.1"/>
    </source>
</evidence>
<reference evidence="3" key="2">
    <citation type="submission" date="2015-08" db="UniProtKB">
        <authorList>
            <consortium name="WormBaseParasite"/>
        </authorList>
    </citation>
    <scope>IDENTIFICATION</scope>
</reference>
<dbReference type="Proteomes" id="UP000035680">
    <property type="component" value="Unassembled WGS sequence"/>
</dbReference>
<name>A0A0K0FP79_STRVS</name>
<accession>A0A0K0FP79</accession>
<keyword evidence="1" id="KW-0812">Transmembrane</keyword>
<dbReference type="WBParaSite" id="SVE_1093100.1">
    <property type="protein sequence ID" value="SVE_1093100.1"/>
    <property type="gene ID" value="SVE_1093100"/>
</dbReference>